<dbReference type="PANTHER" id="PTHR12592:SF0">
    <property type="entry name" value="ATP-DEPENDENT (S)-NAD(P)H-HYDRATE DEHYDRATASE"/>
    <property type="match status" value="1"/>
</dbReference>
<evidence type="ECO:0000256" key="13">
    <source>
        <dbReference type="ARBA" id="ARBA00023268"/>
    </source>
</evidence>
<keyword evidence="23" id="KW-1185">Reference proteome</keyword>
<keyword evidence="22" id="KW-0808">Transferase</keyword>
<comment type="cofactor">
    <cofactor evidence="18 19">
        <name>K(+)</name>
        <dbReference type="ChEBI" id="CHEBI:29103"/>
    </cofactor>
    <text evidence="18 19">Binds 1 potassium ion per subunit.</text>
</comment>
<dbReference type="PROSITE" id="PS01049">
    <property type="entry name" value="YJEF_C_1"/>
    <property type="match status" value="1"/>
</dbReference>
<comment type="caution">
    <text evidence="18">Lacks conserved residue(s) required for the propagation of feature annotation.</text>
</comment>
<evidence type="ECO:0000256" key="14">
    <source>
        <dbReference type="ARBA" id="ARBA00025153"/>
    </source>
</evidence>
<sequence>MSDLRLPTREEVLTVSEMYAADRFAAASGVPTLSLMEYAGRAVADEILRLHARPCPVVVLCGPGNNGGDGFVVARLLKARGWKVTLALLGARGDLKGDAAYQSVQWDEEVVQVSPSVLDGAGLVVDALYGAGLSRPLEGVARQTVEALNARPVEVVAIDVPSGLSGDLGRAYDGLCVDADVTVTFFRRKPAHVLMPGRLKCGRVVVAEIGIPVEALGEIAPAIVHNGKALWGKAYPKPDPLGHKYGRGHAVVVSGPAHATGAARLAARAALRIGAGLVSVASPPESVDVNAKHLTAIMVKPFEGSAGLASLLQDKRYNAVAIGPGLGVTPQTKDLVETALVAPSVIDADALTAFRDDPGELFDQLGPSHVLTPHEGEFARLFPGLLQDSVNRIEAVRKAAATAGCVVLLKGPDTVVAAPDGLVSVNTNAPPWLATAGSGDVLAGFILGLLAQHMDAFLAASAAVWLHGLCATDFGPGLIAEDIAEQLPGLLRRLYEEI</sequence>
<dbReference type="GO" id="GO:0110051">
    <property type="term" value="P:metabolite repair"/>
    <property type="evidence" value="ECO:0007669"/>
    <property type="project" value="TreeGrafter"/>
</dbReference>
<dbReference type="NCBIfam" id="TIGR00196">
    <property type="entry name" value="yjeF_cterm"/>
    <property type="match status" value="1"/>
</dbReference>
<feature type="binding site" evidence="17">
    <location>
        <position position="440"/>
    </location>
    <ligand>
        <name>(6S)-NADPHX</name>
        <dbReference type="ChEBI" id="CHEBI:64076"/>
    </ligand>
</feature>
<dbReference type="AlphaFoldDB" id="A0A846N300"/>
<dbReference type="PROSITE" id="PS51385">
    <property type="entry name" value="YJEF_N"/>
    <property type="match status" value="1"/>
</dbReference>
<gene>
    <name evidence="18" type="primary">nnrE</name>
    <name evidence="17" type="synonym">nnrD</name>
    <name evidence="22" type="ORF">FHS83_002778</name>
</gene>
<evidence type="ECO:0000256" key="11">
    <source>
        <dbReference type="ARBA" id="ARBA00023235"/>
    </source>
</evidence>
<evidence type="ECO:0000256" key="12">
    <source>
        <dbReference type="ARBA" id="ARBA00023239"/>
    </source>
</evidence>
<comment type="catalytic activity">
    <reaction evidence="1 18 19">
        <text>(6R)-NADHX = (6S)-NADHX</text>
        <dbReference type="Rhea" id="RHEA:32215"/>
        <dbReference type="ChEBI" id="CHEBI:64074"/>
        <dbReference type="ChEBI" id="CHEBI:64075"/>
        <dbReference type="EC" id="5.1.99.6"/>
    </reaction>
</comment>
<comment type="similarity">
    <text evidence="4 19">In the C-terminal section; belongs to the NnrD/CARKD family.</text>
</comment>
<accession>A0A846N300</accession>
<comment type="catalytic activity">
    <reaction evidence="15 17 19">
        <text>(6S)-NADHX + ADP = AMP + phosphate + NADH + H(+)</text>
        <dbReference type="Rhea" id="RHEA:32223"/>
        <dbReference type="ChEBI" id="CHEBI:15378"/>
        <dbReference type="ChEBI" id="CHEBI:43474"/>
        <dbReference type="ChEBI" id="CHEBI:57945"/>
        <dbReference type="ChEBI" id="CHEBI:64074"/>
        <dbReference type="ChEBI" id="CHEBI:456215"/>
        <dbReference type="ChEBI" id="CHEBI:456216"/>
        <dbReference type="EC" id="4.2.1.136"/>
    </reaction>
</comment>
<feature type="binding site" evidence="17">
    <location>
        <position position="262"/>
    </location>
    <ligand>
        <name>(6S)-NADPHX</name>
        <dbReference type="ChEBI" id="CHEBI:64076"/>
    </ligand>
</feature>
<evidence type="ECO:0000256" key="2">
    <source>
        <dbReference type="ARBA" id="ARBA00000909"/>
    </source>
</evidence>
<evidence type="ECO:0000256" key="18">
    <source>
        <dbReference type="HAMAP-Rule" id="MF_01966"/>
    </source>
</evidence>
<dbReference type="Gene3D" id="3.40.50.10260">
    <property type="entry name" value="YjeF N-terminal domain"/>
    <property type="match status" value="1"/>
</dbReference>
<feature type="binding site" evidence="18">
    <location>
        <position position="66"/>
    </location>
    <ligand>
        <name>K(+)</name>
        <dbReference type="ChEBI" id="CHEBI:29103"/>
    </ligand>
</feature>
<proteinExistence type="inferred from homology"/>
<feature type="binding site" evidence="17">
    <location>
        <position position="439"/>
    </location>
    <ligand>
        <name>AMP</name>
        <dbReference type="ChEBI" id="CHEBI:456215"/>
    </ligand>
</feature>
<keyword evidence="12 17" id="KW-0456">Lyase</keyword>
<evidence type="ECO:0000256" key="6">
    <source>
        <dbReference type="ARBA" id="ARBA00022741"/>
    </source>
</evidence>
<evidence type="ECO:0000259" key="20">
    <source>
        <dbReference type="PROSITE" id="PS51383"/>
    </source>
</evidence>
<dbReference type="SUPFAM" id="SSF64153">
    <property type="entry name" value="YjeF N-terminal domain-like"/>
    <property type="match status" value="1"/>
</dbReference>
<dbReference type="PIRSF" id="PIRSF017184">
    <property type="entry name" value="Nnr"/>
    <property type="match status" value="1"/>
</dbReference>
<evidence type="ECO:0000256" key="8">
    <source>
        <dbReference type="ARBA" id="ARBA00022857"/>
    </source>
</evidence>
<comment type="similarity">
    <text evidence="18">Belongs to the NnrE/AIBP family.</text>
</comment>
<dbReference type="Pfam" id="PF03853">
    <property type="entry name" value="YjeF_N"/>
    <property type="match status" value="1"/>
</dbReference>
<dbReference type="Gene3D" id="3.40.1190.20">
    <property type="match status" value="1"/>
</dbReference>
<evidence type="ECO:0000256" key="15">
    <source>
        <dbReference type="ARBA" id="ARBA00048238"/>
    </source>
</evidence>
<feature type="binding site" evidence="17">
    <location>
        <position position="374"/>
    </location>
    <ligand>
        <name>(6S)-NADPHX</name>
        <dbReference type="ChEBI" id="CHEBI:64076"/>
    </ligand>
</feature>
<evidence type="ECO:0000256" key="16">
    <source>
        <dbReference type="ARBA" id="ARBA00049209"/>
    </source>
</evidence>
<keyword evidence="8 17" id="KW-0521">NADP</keyword>
<feature type="binding site" evidence="17">
    <location>
        <position position="325"/>
    </location>
    <ligand>
        <name>(6S)-NADPHX</name>
        <dbReference type="ChEBI" id="CHEBI:64076"/>
    </ligand>
</feature>
<organism evidence="22 23">
    <name type="scientific">Rhizomicrobium palustre</name>
    <dbReference type="NCBI Taxonomy" id="189966"/>
    <lineage>
        <taxon>Bacteria</taxon>
        <taxon>Pseudomonadati</taxon>
        <taxon>Pseudomonadota</taxon>
        <taxon>Alphaproteobacteria</taxon>
        <taxon>Micropepsales</taxon>
        <taxon>Micropepsaceae</taxon>
        <taxon>Rhizomicrobium</taxon>
    </lineage>
</organism>
<evidence type="ECO:0000256" key="4">
    <source>
        <dbReference type="ARBA" id="ARBA00009524"/>
    </source>
</evidence>
<feature type="domain" description="YjeF C-terminal" evidence="20">
    <location>
        <begin position="227"/>
        <end position="494"/>
    </location>
</feature>
<keyword evidence="10 17" id="KW-0520">NAD</keyword>
<dbReference type="InterPro" id="IPR029056">
    <property type="entry name" value="Ribokinase-like"/>
</dbReference>
<reference evidence="22 23" key="1">
    <citation type="submission" date="2020-03" db="EMBL/GenBank/DDBJ databases">
        <title>Genomic Encyclopedia of Type Strains, Phase IV (KMG-IV): sequencing the most valuable type-strain genomes for metagenomic binning, comparative biology and taxonomic classification.</title>
        <authorList>
            <person name="Goeker M."/>
        </authorList>
    </citation>
    <scope>NUCLEOTIDE SEQUENCE [LARGE SCALE GENOMIC DNA]</scope>
    <source>
        <strain evidence="22 23">DSM 19867</strain>
    </source>
</reference>
<evidence type="ECO:0000313" key="23">
    <source>
        <dbReference type="Proteomes" id="UP000570514"/>
    </source>
</evidence>
<dbReference type="GO" id="GO:0052856">
    <property type="term" value="F:NAD(P)HX epimerase activity"/>
    <property type="evidence" value="ECO:0007669"/>
    <property type="project" value="UniProtKB-UniRule"/>
</dbReference>
<dbReference type="PROSITE" id="PS51383">
    <property type="entry name" value="YJEF_C_3"/>
    <property type="match status" value="1"/>
</dbReference>
<dbReference type="PROSITE" id="PS01050">
    <property type="entry name" value="YJEF_C_2"/>
    <property type="match status" value="1"/>
</dbReference>
<name>A0A846N300_9PROT</name>
<dbReference type="RefSeq" id="WP_167083545.1">
    <property type="nucleotide sequence ID" value="NZ_BAAADC010000001.1"/>
</dbReference>
<evidence type="ECO:0000256" key="10">
    <source>
        <dbReference type="ARBA" id="ARBA00023027"/>
    </source>
</evidence>
<feature type="binding site" evidence="18">
    <location>
        <position position="126"/>
    </location>
    <ligand>
        <name>K(+)</name>
        <dbReference type="ChEBI" id="CHEBI:29103"/>
    </ligand>
</feature>
<keyword evidence="11 18" id="KW-0413">Isomerase</keyword>
<dbReference type="PANTHER" id="PTHR12592">
    <property type="entry name" value="ATP-DEPENDENT (S)-NAD(P)H-HYDRATE DEHYDRATASE FAMILY MEMBER"/>
    <property type="match status" value="1"/>
</dbReference>
<feature type="binding site" evidence="18">
    <location>
        <position position="162"/>
    </location>
    <ligand>
        <name>K(+)</name>
        <dbReference type="ChEBI" id="CHEBI:29103"/>
    </ligand>
</feature>
<keyword evidence="13" id="KW-0511">Multifunctional enzyme</keyword>
<evidence type="ECO:0000259" key="21">
    <source>
        <dbReference type="PROSITE" id="PS51385"/>
    </source>
</evidence>
<dbReference type="InterPro" id="IPR000631">
    <property type="entry name" value="CARKD"/>
</dbReference>
<comment type="catalytic activity">
    <reaction evidence="2 18 19">
        <text>(6R)-NADPHX = (6S)-NADPHX</text>
        <dbReference type="Rhea" id="RHEA:32227"/>
        <dbReference type="ChEBI" id="CHEBI:64076"/>
        <dbReference type="ChEBI" id="CHEBI:64077"/>
        <dbReference type="EC" id="5.1.99.6"/>
    </reaction>
</comment>
<keyword evidence="5 18" id="KW-0479">Metal-binding</keyword>
<comment type="catalytic activity">
    <reaction evidence="16 17 19">
        <text>(6S)-NADPHX + ADP = AMP + phosphate + NADPH + H(+)</text>
        <dbReference type="Rhea" id="RHEA:32235"/>
        <dbReference type="ChEBI" id="CHEBI:15378"/>
        <dbReference type="ChEBI" id="CHEBI:43474"/>
        <dbReference type="ChEBI" id="CHEBI:57783"/>
        <dbReference type="ChEBI" id="CHEBI:64076"/>
        <dbReference type="ChEBI" id="CHEBI:456215"/>
        <dbReference type="ChEBI" id="CHEBI:456216"/>
        <dbReference type="EC" id="4.2.1.136"/>
    </reaction>
</comment>
<keyword evidence="9 18" id="KW-0630">Potassium</keyword>
<evidence type="ECO:0000256" key="1">
    <source>
        <dbReference type="ARBA" id="ARBA00000013"/>
    </source>
</evidence>
<feature type="binding site" evidence="18">
    <location>
        <begin position="65"/>
        <end position="69"/>
    </location>
    <ligand>
        <name>(6S)-NADPHX</name>
        <dbReference type="ChEBI" id="CHEBI:64076"/>
    </ligand>
</feature>
<comment type="subunit">
    <text evidence="17">Homotetramer.</text>
</comment>
<evidence type="ECO:0000256" key="5">
    <source>
        <dbReference type="ARBA" id="ARBA00022723"/>
    </source>
</evidence>
<dbReference type="InterPro" id="IPR030677">
    <property type="entry name" value="Nnr"/>
</dbReference>
<dbReference type="SUPFAM" id="SSF53613">
    <property type="entry name" value="Ribokinase-like"/>
    <property type="match status" value="1"/>
</dbReference>
<comment type="similarity">
    <text evidence="17">Belongs to the NnrD/CARKD family.</text>
</comment>
<keyword evidence="6 17" id="KW-0547">Nucleotide-binding</keyword>
<dbReference type="CDD" id="cd01171">
    <property type="entry name" value="YXKO-related"/>
    <property type="match status" value="1"/>
</dbReference>
<dbReference type="GO" id="GO:0052855">
    <property type="term" value="F:ADP-dependent NAD(P)H-hydrate dehydratase activity"/>
    <property type="evidence" value="ECO:0007669"/>
    <property type="project" value="UniProtKB-UniRule"/>
</dbReference>
<comment type="function">
    <text evidence="18">Catalyzes the epimerization of the S- and R-forms of NAD(P)HX, a damaged form of NAD(P)H that is a result of enzymatic or heat-dependent hydration. This is a prerequisite for the S-specific NAD(P)H-hydrate dehydratase to allow the repair of both epimers of NAD(P)HX.</text>
</comment>
<comment type="similarity">
    <text evidence="3 19">In the N-terminal section; belongs to the NnrE/AIBP family.</text>
</comment>
<dbReference type="GO" id="GO:0046496">
    <property type="term" value="P:nicotinamide nucleotide metabolic process"/>
    <property type="evidence" value="ECO:0007669"/>
    <property type="project" value="UniProtKB-UniRule"/>
</dbReference>
<dbReference type="Pfam" id="PF01256">
    <property type="entry name" value="Carb_kinase"/>
    <property type="match status" value="1"/>
</dbReference>
<dbReference type="Proteomes" id="UP000570514">
    <property type="component" value="Unassembled WGS sequence"/>
</dbReference>
<evidence type="ECO:0000256" key="3">
    <source>
        <dbReference type="ARBA" id="ARBA00006001"/>
    </source>
</evidence>
<evidence type="ECO:0000256" key="7">
    <source>
        <dbReference type="ARBA" id="ARBA00022840"/>
    </source>
</evidence>
<dbReference type="EC" id="5.1.99.6" evidence="19"/>
<evidence type="ECO:0000256" key="19">
    <source>
        <dbReference type="PIRNR" id="PIRNR017184"/>
    </source>
</evidence>
<dbReference type="EMBL" id="JAASRM010000001">
    <property type="protein sequence ID" value="NIK89460.1"/>
    <property type="molecule type" value="Genomic_DNA"/>
</dbReference>
<feature type="binding site" evidence="17">
    <location>
        <begin position="410"/>
        <end position="414"/>
    </location>
    <ligand>
        <name>AMP</name>
        <dbReference type="ChEBI" id="CHEBI:456215"/>
    </ligand>
</feature>
<evidence type="ECO:0000256" key="17">
    <source>
        <dbReference type="HAMAP-Rule" id="MF_01965"/>
    </source>
</evidence>
<protein>
    <recommendedName>
        <fullName evidence="19">Bifunctional NAD(P)H-hydrate repair enzyme</fullName>
    </recommendedName>
    <alternativeName>
        <fullName evidence="19">Nicotinamide nucleotide repair protein</fullName>
    </alternativeName>
    <domain>
        <recommendedName>
            <fullName evidence="19">ADP-dependent (S)-NAD(P)H-hydrate dehydratase</fullName>
            <ecNumber evidence="19">4.2.1.136</ecNumber>
        </recommendedName>
        <alternativeName>
            <fullName evidence="19">ADP-dependent NAD(P)HX dehydratase</fullName>
        </alternativeName>
    </domain>
    <domain>
        <recommendedName>
            <fullName evidence="19">NAD(P)H-hydrate epimerase</fullName>
            <ecNumber evidence="19">5.1.99.6</ecNumber>
        </recommendedName>
    </domain>
</protein>
<comment type="caution">
    <text evidence="22">The sequence shown here is derived from an EMBL/GenBank/DDBJ whole genome shotgun (WGS) entry which is preliminary data.</text>
</comment>
<comment type="cofactor">
    <cofactor evidence="17">
        <name>Mg(2+)</name>
        <dbReference type="ChEBI" id="CHEBI:18420"/>
    </cofactor>
</comment>
<dbReference type="GO" id="GO:0016301">
    <property type="term" value="F:kinase activity"/>
    <property type="evidence" value="ECO:0007669"/>
    <property type="project" value="UniProtKB-KW"/>
</dbReference>
<dbReference type="InterPro" id="IPR036652">
    <property type="entry name" value="YjeF_N_dom_sf"/>
</dbReference>
<feature type="binding site" evidence="18">
    <location>
        <begin position="130"/>
        <end position="136"/>
    </location>
    <ligand>
        <name>(6S)-NADPHX</name>
        <dbReference type="ChEBI" id="CHEBI:64076"/>
    </ligand>
</feature>
<dbReference type="NCBIfam" id="TIGR00197">
    <property type="entry name" value="yjeF_nterm"/>
    <property type="match status" value="1"/>
</dbReference>
<feature type="domain" description="YjeF N-terminal" evidence="21">
    <location>
        <begin position="18"/>
        <end position="217"/>
    </location>
</feature>
<evidence type="ECO:0000256" key="9">
    <source>
        <dbReference type="ARBA" id="ARBA00022958"/>
    </source>
</evidence>
<keyword evidence="7 17" id="KW-0067">ATP-binding</keyword>
<dbReference type="GO" id="GO:0046872">
    <property type="term" value="F:metal ion binding"/>
    <property type="evidence" value="ECO:0007669"/>
    <property type="project" value="UniProtKB-UniRule"/>
</dbReference>
<dbReference type="HAMAP" id="MF_01966">
    <property type="entry name" value="NADHX_epimerase"/>
    <property type="match status" value="1"/>
</dbReference>
<dbReference type="EC" id="4.2.1.136" evidence="19"/>
<dbReference type="GO" id="GO:0005524">
    <property type="term" value="F:ATP binding"/>
    <property type="evidence" value="ECO:0007669"/>
    <property type="project" value="UniProtKB-UniRule"/>
</dbReference>
<dbReference type="HAMAP" id="MF_01965">
    <property type="entry name" value="NADHX_dehydratase"/>
    <property type="match status" value="1"/>
</dbReference>
<dbReference type="InterPro" id="IPR017953">
    <property type="entry name" value="Carbohydrate_kinase_pred_CS"/>
</dbReference>
<keyword evidence="22" id="KW-0418">Kinase</keyword>
<evidence type="ECO:0000313" key="22">
    <source>
        <dbReference type="EMBL" id="NIK89460.1"/>
    </source>
</evidence>
<comment type="function">
    <text evidence="14 19">Bifunctional enzyme that catalyzes the epimerization of the S- and R-forms of NAD(P)HX and the dehydration of the S-form of NAD(P)HX at the expense of ADP, which is converted to AMP. This allows the repair of both epimers of NAD(P)HX, a damaged form of NAD(P)H that is a result of enzymatic or heat-dependent hydration.</text>
</comment>
<dbReference type="InterPro" id="IPR004443">
    <property type="entry name" value="YjeF_N_dom"/>
</dbReference>
<feature type="binding site" evidence="18">
    <location>
        <position position="159"/>
    </location>
    <ligand>
        <name>(6S)-NADPHX</name>
        <dbReference type="ChEBI" id="CHEBI:64076"/>
    </ligand>
</feature>
<comment type="function">
    <text evidence="17">Catalyzes the dehydration of the S-form of NAD(P)HX at the expense of ADP, which is converted to AMP. Together with NAD(P)HX epimerase, which catalyzes the epimerization of the S- and R-forms, the enzyme allows the repair of both epimers of NAD(P)HX, a damaged form of NAD(P)H that is a result of enzymatic or heat-dependent hydration.</text>
</comment>